<dbReference type="EMBL" id="CP034086">
    <property type="protein sequence ID" value="AZG78397.1"/>
    <property type="molecule type" value="Genomic_DNA"/>
</dbReference>
<dbReference type="KEGG" id="mros:EHO51_17640"/>
<evidence type="ECO:0000313" key="1">
    <source>
        <dbReference type="EMBL" id="AZG78397.1"/>
    </source>
</evidence>
<dbReference type="AlphaFoldDB" id="A0A3G8M9B7"/>
<organism evidence="1 2">
    <name type="scientific">Methylocystis rosea</name>
    <dbReference type="NCBI Taxonomy" id="173366"/>
    <lineage>
        <taxon>Bacteria</taxon>
        <taxon>Pseudomonadati</taxon>
        <taxon>Pseudomonadota</taxon>
        <taxon>Alphaproteobacteria</taxon>
        <taxon>Hyphomicrobiales</taxon>
        <taxon>Methylocystaceae</taxon>
        <taxon>Methylocystis</taxon>
    </lineage>
</organism>
<evidence type="ECO:0000313" key="2">
    <source>
        <dbReference type="Proteomes" id="UP000273982"/>
    </source>
</evidence>
<reference evidence="1 2" key="1">
    <citation type="submission" date="2018-11" db="EMBL/GenBank/DDBJ databases">
        <title>Genome squencing of methanotrophic bacteria isolated from alkaline groundwater in Korea.</title>
        <authorList>
            <person name="Nguyen L.N."/>
        </authorList>
    </citation>
    <scope>NUCLEOTIDE SEQUENCE [LARGE SCALE GENOMIC DNA]</scope>
    <source>
        <strain evidence="1 2">GW6</strain>
    </source>
</reference>
<protein>
    <submittedName>
        <fullName evidence="1">Uncharacterized protein</fullName>
    </submittedName>
</protein>
<gene>
    <name evidence="1" type="ORF">EHO51_17640</name>
</gene>
<name>A0A3G8M9B7_9HYPH</name>
<dbReference type="RefSeq" id="WP_014891327.1">
    <property type="nucleotide sequence ID" value="NZ_CP034086.1"/>
</dbReference>
<accession>A0A3G8M9B7</accession>
<dbReference type="Proteomes" id="UP000273982">
    <property type="component" value="Chromosome"/>
</dbReference>
<sequence length="90" mass="9890">MLPIEQCALHVSDNPTAFGCGAIDPLERFCLEGDGANAEADANHAGAFFLRSRVSCQEIQRQFEKLKSLSKTPEFAGWARNKVRFTVSTS</sequence>
<proteinExistence type="predicted"/>